<feature type="non-terminal residue" evidence="1">
    <location>
        <position position="1201"/>
    </location>
</feature>
<sequence length="1201" mass="130088">MVEYVYALHDFEPENDDEVSFRAGERIEVVERDDLYGDGWWQGRNLSGKVGLFPRSYTAPAPPSVTGQTSAPPSAPPSAAPDSIATPRSGASPSPNSPPPVAAQLQSLPEEPETGASTPSPSKTDGEVMRATMTDVQKAIEQLGRKEDHDGSQSFTFSSTHEDMTDHETENDTDAEDGDVDFYKNTRQKLADRARMAVEQAAARDAADHRNSLRAPPIDVELSDESDGEDDEHHPGSGRQRRHSHIPEEDETMLQVSMPKVDESPRPMSLTTSESYVVPVPALEPMNIPTATQSTFPTIETSAPVVENGHASRASLPSPVSPGFRRSSQGLASTLEESSSRPSSAQMTWPEKTASHPPIVAAVIPQDPASVLPSPAASSAGHMQGYSVSSTNSSFRAAASSPLSQSQSQSRVPQVALSQTLSKSNNSHPSDWTVDEVLEWLRSKGFDEGVCEKFTEQEITGDVLLDLDINVLKTEIGITAYGKRMRIANAITELRRPPSVISSDHLPAHSHSQSQSLSHSQSLTASSARQSLNSPYTNNTGLSPASAVDPLGSAGLHSVMSPESPPHSGDLAGTPALPGRRDSDPGSSQLNLQTAEVDDNRPVIGLGLGIPAGLLSSAPGRTNKGRPAQLMLSGSDGALAETVKAVSGSIPEEGEEERAVLSESETAQKYEQKTKRKGVFGRHESTSSKHKDKDVASRNSKESTTPLSETSPLYDTGKHSARKRSLDGTRGDRLSIFGGFGGTIGKSRKPPPRYSTVGDGAEYSPEKSGTLSLSRLYPGHSHRKASGRPSTADSPTLVAASLASEKRNSKDSKDSREKKDPTVLRKRTSSSAEQPSSRQTTLKAGKSILEQIGSPDHNGWMRKKGERYNTWKNRYFVLKGPHLYWLRSESRVEVKIKGYINIVGYRIIADEKVDPGRYGFKLFHEKERTHFFSSSEQVVIREWMKALMKATIDRDYTKPVVSSVNIPTIPLAVAQAMNPAPRPPSPTARAATQKALRRENTNQLSTRDAQILMGTLPASEQQVNKNESERPRLESFFTSTTLSEDAPRTPKAVAKAPSRPSREMRRIISDQIEVDSSLIDWANAHLPKNLQITDTSGAICGGLVLMRIAEGVKGRPASPPVPDSAFPSGPNDDKLDGLFRLFDFLLDNDVRMGSVSINDVRQGKRDKIIQLLKALKTWEDKRRTISESIGKGAVTSGPFVA</sequence>
<evidence type="ECO:0000313" key="1">
    <source>
        <dbReference type="EMBL" id="KAI0043502.1"/>
    </source>
</evidence>
<name>A0ACB8RHY7_9AGAM</name>
<reference evidence="1" key="2">
    <citation type="journal article" date="2022" name="New Phytol.">
        <title>Evolutionary transition to the ectomycorrhizal habit in the genomes of a hyperdiverse lineage of mushroom-forming fungi.</title>
        <authorList>
            <person name="Looney B."/>
            <person name="Miyauchi S."/>
            <person name="Morin E."/>
            <person name="Drula E."/>
            <person name="Courty P.E."/>
            <person name="Kohler A."/>
            <person name="Kuo A."/>
            <person name="LaButti K."/>
            <person name="Pangilinan J."/>
            <person name="Lipzen A."/>
            <person name="Riley R."/>
            <person name="Andreopoulos W."/>
            <person name="He G."/>
            <person name="Johnson J."/>
            <person name="Nolan M."/>
            <person name="Tritt A."/>
            <person name="Barry K.W."/>
            <person name="Grigoriev I.V."/>
            <person name="Nagy L.G."/>
            <person name="Hibbett D."/>
            <person name="Henrissat B."/>
            <person name="Matheny P.B."/>
            <person name="Labbe J."/>
            <person name="Martin F.M."/>
        </authorList>
    </citation>
    <scope>NUCLEOTIDE SEQUENCE</scope>
    <source>
        <strain evidence="1">FP105234-sp</strain>
    </source>
</reference>
<evidence type="ECO:0000313" key="2">
    <source>
        <dbReference type="Proteomes" id="UP000814033"/>
    </source>
</evidence>
<dbReference type="EMBL" id="MU276016">
    <property type="protein sequence ID" value="KAI0043502.1"/>
    <property type="molecule type" value="Genomic_DNA"/>
</dbReference>
<keyword evidence="2" id="KW-1185">Reference proteome</keyword>
<dbReference type="Proteomes" id="UP000814033">
    <property type="component" value="Unassembled WGS sequence"/>
</dbReference>
<comment type="caution">
    <text evidence="1">The sequence shown here is derived from an EMBL/GenBank/DDBJ whole genome shotgun (WGS) entry which is preliminary data.</text>
</comment>
<protein>
    <submittedName>
        <fullName evidence="1">Uncharacterized protein</fullName>
    </submittedName>
</protein>
<proteinExistence type="predicted"/>
<organism evidence="1 2">
    <name type="scientific">Auriscalpium vulgare</name>
    <dbReference type="NCBI Taxonomy" id="40419"/>
    <lineage>
        <taxon>Eukaryota</taxon>
        <taxon>Fungi</taxon>
        <taxon>Dikarya</taxon>
        <taxon>Basidiomycota</taxon>
        <taxon>Agaricomycotina</taxon>
        <taxon>Agaricomycetes</taxon>
        <taxon>Russulales</taxon>
        <taxon>Auriscalpiaceae</taxon>
        <taxon>Auriscalpium</taxon>
    </lineage>
</organism>
<reference evidence="1" key="1">
    <citation type="submission" date="2021-02" db="EMBL/GenBank/DDBJ databases">
        <authorList>
            <consortium name="DOE Joint Genome Institute"/>
            <person name="Ahrendt S."/>
            <person name="Looney B.P."/>
            <person name="Miyauchi S."/>
            <person name="Morin E."/>
            <person name="Drula E."/>
            <person name="Courty P.E."/>
            <person name="Chicoki N."/>
            <person name="Fauchery L."/>
            <person name="Kohler A."/>
            <person name="Kuo A."/>
            <person name="Labutti K."/>
            <person name="Pangilinan J."/>
            <person name="Lipzen A."/>
            <person name="Riley R."/>
            <person name="Andreopoulos W."/>
            <person name="He G."/>
            <person name="Johnson J."/>
            <person name="Barry K.W."/>
            <person name="Grigoriev I.V."/>
            <person name="Nagy L."/>
            <person name="Hibbett D."/>
            <person name="Henrissat B."/>
            <person name="Matheny P.B."/>
            <person name="Labbe J."/>
            <person name="Martin F."/>
        </authorList>
    </citation>
    <scope>NUCLEOTIDE SEQUENCE</scope>
    <source>
        <strain evidence="1">FP105234-sp</strain>
    </source>
</reference>
<gene>
    <name evidence="1" type="ORF">FA95DRAFT_1524163</name>
</gene>
<accession>A0ACB8RHY7</accession>